<proteinExistence type="predicted"/>
<evidence type="ECO:0000313" key="2">
    <source>
        <dbReference type="Proteomes" id="UP000254764"/>
    </source>
</evidence>
<dbReference type="EMBL" id="UEYP01000001">
    <property type="protein sequence ID" value="SSC65767.1"/>
    <property type="molecule type" value="Genomic_DNA"/>
</dbReference>
<organism evidence="1 2">
    <name type="scientific">Ciceribacter selenitireducens ATCC BAA-1503</name>
    <dbReference type="NCBI Taxonomy" id="1336235"/>
    <lineage>
        <taxon>Bacteria</taxon>
        <taxon>Pseudomonadati</taxon>
        <taxon>Pseudomonadota</taxon>
        <taxon>Alphaproteobacteria</taxon>
        <taxon>Hyphomicrobiales</taxon>
        <taxon>Rhizobiaceae</taxon>
        <taxon>Ciceribacter</taxon>
    </lineage>
</organism>
<name>A0A376ADN4_9HYPH</name>
<gene>
    <name evidence="1" type="ORF">RHIZ70_1475</name>
</gene>
<protein>
    <submittedName>
        <fullName evidence="1">Uncharacterized protein</fullName>
    </submittedName>
</protein>
<sequence length="89" mass="9605">MLLLILLGPPASALTRQSAEPPTPFPRAWLVSSLHGSWKNSPDFFQLVKKHSALARLNRARRKFSQIKGLAAAGTSSGRLMRRPAAGGS</sequence>
<accession>A0A376ADN4</accession>
<dbReference type="AlphaFoldDB" id="A0A376ADN4"/>
<keyword evidence="2" id="KW-1185">Reference proteome</keyword>
<reference evidence="2" key="1">
    <citation type="submission" date="2018-07" db="EMBL/GenBank/DDBJ databases">
        <authorList>
            <person name="Peiro R."/>
            <person name="Begona"/>
            <person name="Cbmso G."/>
            <person name="Lopez M."/>
            <person name="Gonzalez S."/>
        </authorList>
    </citation>
    <scope>NUCLEOTIDE SEQUENCE [LARGE SCALE GENOMIC DNA]</scope>
</reference>
<evidence type="ECO:0000313" key="1">
    <source>
        <dbReference type="EMBL" id="SSC65767.1"/>
    </source>
</evidence>
<dbReference type="Proteomes" id="UP000254764">
    <property type="component" value="Unassembled WGS sequence"/>
</dbReference>